<dbReference type="CDD" id="cd03257">
    <property type="entry name" value="ABC_NikE_OppD_transporters"/>
    <property type="match status" value="1"/>
</dbReference>
<dbReference type="PROSITE" id="PS00211">
    <property type="entry name" value="ABC_TRANSPORTER_1"/>
    <property type="match status" value="1"/>
</dbReference>
<comment type="similarity">
    <text evidence="12">Belongs to the ABC transporter superfamily. Glutathione importer (TC 3.A.1.5.11) family.</text>
</comment>
<comment type="subcellular location">
    <subcellularLocation>
        <location evidence="2">Cell inner membrane</location>
    </subcellularLocation>
    <subcellularLocation>
        <location evidence="1">Membrane</location>
        <topology evidence="1">Peripheral membrane protein</topology>
    </subcellularLocation>
</comment>
<keyword evidence="7" id="KW-0547">Nucleotide-binding</keyword>
<evidence type="ECO:0000256" key="1">
    <source>
        <dbReference type="ARBA" id="ARBA00004170"/>
    </source>
</evidence>
<evidence type="ECO:0000256" key="7">
    <source>
        <dbReference type="ARBA" id="ARBA00022741"/>
    </source>
</evidence>
<keyword evidence="5" id="KW-1003">Cell membrane</keyword>
<evidence type="ECO:0000256" key="10">
    <source>
        <dbReference type="ARBA" id="ARBA00023136"/>
    </source>
</evidence>
<evidence type="ECO:0000256" key="11">
    <source>
        <dbReference type="ARBA" id="ARBA00037530"/>
    </source>
</evidence>
<dbReference type="InterPro" id="IPR003593">
    <property type="entry name" value="AAA+_ATPase"/>
</dbReference>
<dbReference type="InterPro" id="IPR017871">
    <property type="entry name" value="ABC_transporter-like_CS"/>
</dbReference>
<dbReference type="PANTHER" id="PTHR43776:SF15">
    <property type="entry name" value="GLUTATHIONE IMPORT ATP-BINDING PROTEIN GSIA"/>
    <property type="match status" value="1"/>
</dbReference>
<dbReference type="RefSeq" id="WP_022563792.1">
    <property type="nucleotide sequence ID" value="NC_022545.1"/>
</dbReference>
<dbReference type="InterPro" id="IPR050319">
    <property type="entry name" value="ABC_transp_ATP-bind"/>
</dbReference>
<dbReference type="InterPro" id="IPR003439">
    <property type="entry name" value="ABC_transporter-like_ATP-bd"/>
</dbReference>
<comment type="subunit">
    <text evidence="3">The complex is composed of two ATP-binding proteins (GsiA), two transmembrane proteins (GsiC and GsiD) and a solute-binding protein (GsiB).</text>
</comment>
<dbReference type="GO" id="GO:0055085">
    <property type="term" value="P:transmembrane transport"/>
    <property type="evidence" value="ECO:0007669"/>
    <property type="project" value="UniProtKB-ARBA"/>
</dbReference>
<evidence type="ECO:0000256" key="8">
    <source>
        <dbReference type="ARBA" id="ARBA00022840"/>
    </source>
</evidence>
<dbReference type="SUPFAM" id="SSF52540">
    <property type="entry name" value="P-loop containing nucleoside triphosphate hydrolases"/>
    <property type="match status" value="1"/>
</dbReference>
<evidence type="ECO:0000256" key="12">
    <source>
        <dbReference type="ARBA" id="ARBA00038416"/>
    </source>
</evidence>
<comment type="function">
    <text evidence="11">Part of the ABC transporter complex GsiABCD involved in glutathione import. Responsible for energy coupling to the transport system.</text>
</comment>
<dbReference type="GO" id="GO:0005886">
    <property type="term" value="C:plasma membrane"/>
    <property type="evidence" value="ECO:0007669"/>
    <property type="project" value="UniProtKB-SubCell"/>
</dbReference>
<dbReference type="KEGG" id="rir:BN877_II1704"/>
<dbReference type="EMBL" id="HG518323">
    <property type="protein sequence ID" value="CDI11489.1"/>
    <property type="molecule type" value="Genomic_DNA"/>
</dbReference>
<comment type="catalytic activity">
    <reaction evidence="15">
        <text>glutathione(out) + ATP + H2O = glutathione(in) + ADP + phosphate + H(+)</text>
        <dbReference type="Rhea" id="RHEA:29791"/>
        <dbReference type="ChEBI" id="CHEBI:15377"/>
        <dbReference type="ChEBI" id="CHEBI:15378"/>
        <dbReference type="ChEBI" id="CHEBI:30616"/>
        <dbReference type="ChEBI" id="CHEBI:43474"/>
        <dbReference type="ChEBI" id="CHEBI:57925"/>
        <dbReference type="ChEBI" id="CHEBI:456216"/>
        <dbReference type="EC" id="7.4.2.10"/>
    </reaction>
</comment>
<evidence type="ECO:0000256" key="14">
    <source>
        <dbReference type="ARBA" id="ARBA00041187"/>
    </source>
</evidence>
<keyword evidence="4" id="KW-0813">Transport</keyword>
<evidence type="ECO:0000256" key="2">
    <source>
        <dbReference type="ARBA" id="ARBA00004533"/>
    </source>
</evidence>
<dbReference type="PATRIC" id="fig|424182.3.peg.4543"/>
<reference evidence="17 18" key="1">
    <citation type="journal article" date="2013" name="Genome Announc.">
        <title>Complete Genome Sequence of the Sesbania Symbiont and Rice Growth-Promoting Endophyte Rhizobium sp. Strain IRBG74.</title>
        <authorList>
            <person name="Crook M.B."/>
            <person name="Mitra S."/>
            <person name="Ane J.M."/>
            <person name="Sadowsky M.J."/>
            <person name="Gyaneshwar P."/>
        </authorList>
    </citation>
    <scope>NUCLEOTIDE SEQUENCE [LARGE SCALE GENOMIC DNA]</scope>
    <source>
        <strain evidence="17 18">IRBG74</strain>
    </source>
</reference>
<evidence type="ECO:0000259" key="16">
    <source>
        <dbReference type="PROSITE" id="PS50893"/>
    </source>
</evidence>
<evidence type="ECO:0000256" key="15">
    <source>
        <dbReference type="ARBA" id="ARBA00047640"/>
    </source>
</evidence>
<dbReference type="PANTHER" id="PTHR43776">
    <property type="entry name" value="TRANSPORT ATP-BINDING PROTEIN"/>
    <property type="match status" value="1"/>
</dbReference>
<organism evidence="17 18">
    <name type="scientific">Agrobacterium pusense</name>
    <dbReference type="NCBI Taxonomy" id="648995"/>
    <lineage>
        <taxon>Bacteria</taxon>
        <taxon>Pseudomonadati</taxon>
        <taxon>Pseudomonadota</taxon>
        <taxon>Alphaproteobacteria</taxon>
        <taxon>Hyphomicrobiales</taxon>
        <taxon>Rhizobiaceae</taxon>
        <taxon>Rhizobium/Agrobacterium group</taxon>
        <taxon>Agrobacterium</taxon>
    </lineage>
</organism>
<keyword evidence="9" id="KW-1278">Translocase</keyword>
<evidence type="ECO:0000256" key="3">
    <source>
        <dbReference type="ARBA" id="ARBA00011469"/>
    </source>
</evidence>
<dbReference type="Gene3D" id="3.40.50.300">
    <property type="entry name" value="P-loop containing nucleotide triphosphate hydrolases"/>
    <property type="match status" value="1"/>
</dbReference>
<dbReference type="EC" id="7.4.2.10" evidence="13"/>
<dbReference type="InterPro" id="IPR027417">
    <property type="entry name" value="P-loop_NTPase"/>
</dbReference>
<dbReference type="Proteomes" id="UP000016944">
    <property type="component" value="Chromosome II"/>
</dbReference>
<evidence type="ECO:0000313" key="18">
    <source>
        <dbReference type="Proteomes" id="UP000016944"/>
    </source>
</evidence>
<dbReference type="PROSITE" id="PS50893">
    <property type="entry name" value="ABC_TRANSPORTER_2"/>
    <property type="match status" value="1"/>
</dbReference>
<dbReference type="SMART" id="SM00382">
    <property type="entry name" value="AAA"/>
    <property type="match status" value="1"/>
</dbReference>
<protein>
    <recommendedName>
        <fullName evidence="14">Glutathione import ATP-binding protein GsiA</fullName>
        <ecNumber evidence="13">7.4.2.10</ecNumber>
    </recommendedName>
</protein>
<evidence type="ECO:0000256" key="13">
    <source>
        <dbReference type="ARBA" id="ARBA00039050"/>
    </source>
</evidence>
<evidence type="ECO:0000313" key="17">
    <source>
        <dbReference type="EMBL" id="CDI11489.1"/>
    </source>
</evidence>
<evidence type="ECO:0000256" key="6">
    <source>
        <dbReference type="ARBA" id="ARBA00022519"/>
    </source>
</evidence>
<dbReference type="GO" id="GO:0005524">
    <property type="term" value="F:ATP binding"/>
    <property type="evidence" value="ECO:0007669"/>
    <property type="project" value="UniProtKB-KW"/>
</dbReference>
<name>U4Q2K4_9HYPH</name>
<dbReference type="AlphaFoldDB" id="U4Q2K4"/>
<accession>U4Q2K4</accession>
<sequence>MITVDKLDVVYGAKEKRNHVVRGVSLTVNKGETLGIVGESGCGKSTLLRSLAGLEAGWTGSISFNGKPVGKTRSRDELKLAQMVFQDPYGSLHPRHRIGRALAEPIRAMGLGDGWSKVPAALQQVGLPAHFAERFPHELSGGQRQRVAIARALVLEPPILLLDEPTSALDVSIQAEILNLLADQREERDLTFVLVSHDLAVIAHMCDRVLVMQNGVFVDELTKTDLKAGVTHAAYSGELFESSFL</sequence>
<evidence type="ECO:0000256" key="9">
    <source>
        <dbReference type="ARBA" id="ARBA00022967"/>
    </source>
</evidence>
<gene>
    <name evidence="17" type="primary">ddpF1</name>
    <name evidence="17" type="ORF">BN877_II1704</name>
</gene>
<dbReference type="GO" id="GO:0016887">
    <property type="term" value="F:ATP hydrolysis activity"/>
    <property type="evidence" value="ECO:0007669"/>
    <property type="project" value="InterPro"/>
</dbReference>
<proteinExistence type="inferred from homology"/>
<evidence type="ECO:0000256" key="5">
    <source>
        <dbReference type="ARBA" id="ARBA00022475"/>
    </source>
</evidence>
<dbReference type="HOGENOM" id="CLU_000604_1_23_5"/>
<evidence type="ECO:0000256" key="4">
    <source>
        <dbReference type="ARBA" id="ARBA00022448"/>
    </source>
</evidence>
<dbReference type="Pfam" id="PF00005">
    <property type="entry name" value="ABC_tran"/>
    <property type="match status" value="1"/>
</dbReference>
<keyword evidence="8" id="KW-0067">ATP-binding</keyword>
<feature type="domain" description="ABC transporter" evidence="16">
    <location>
        <begin position="4"/>
        <end position="239"/>
    </location>
</feature>
<keyword evidence="6" id="KW-0997">Cell inner membrane</keyword>
<keyword evidence="10" id="KW-0472">Membrane</keyword>